<organism evidence="5 6">
    <name type="scientific">Wenzhouxiangella marina</name>
    <dbReference type="NCBI Taxonomy" id="1579979"/>
    <lineage>
        <taxon>Bacteria</taxon>
        <taxon>Pseudomonadati</taxon>
        <taxon>Pseudomonadota</taxon>
        <taxon>Gammaproteobacteria</taxon>
        <taxon>Chromatiales</taxon>
        <taxon>Wenzhouxiangellaceae</taxon>
        <taxon>Wenzhouxiangella</taxon>
    </lineage>
</organism>
<protein>
    <recommendedName>
        <fullName evidence="2">histidine kinase</fullName>
        <ecNumber evidence="2">2.7.13.3</ecNumber>
    </recommendedName>
</protein>
<dbReference type="CDD" id="cd16922">
    <property type="entry name" value="HATPase_EvgS-ArcB-TorS-like"/>
    <property type="match status" value="1"/>
</dbReference>
<dbReference type="PROSITE" id="PS50109">
    <property type="entry name" value="HIS_KIN"/>
    <property type="match status" value="1"/>
</dbReference>
<dbReference type="PROSITE" id="PS50110">
    <property type="entry name" value="RESPONSE_REGULATORY"/>
    <property type="match status" value="1"/>
</dbReference>
<evidence type="ECO:0000256" key="3">
    <source>
        <dbReference type="ARBA" id="ARBA00022553"/>
    </source>
</evidence>
<dbReference type="InterPro" id="IPR036890">
    <property type="entry name" value="HATPase_C_sf"/>
</dbReference>
<dbReference type="InterPro" id="IPR013783">
    <property type="entry name" value="Ig-like_fold"/>
</dbReference>
<dbReference type="Gene3D" id="2.60.40.10">
    <property type="entry name" value="Immunoglobulins"/>
    <property type="match status" value="1"/>
</dbReference>
<dbReference type="PANTHER" id="PTHR45339:SF1">
    <property type="entry name" value="HYBRID SIGNAL TRANSDUCTION HISTIDINE KINASE J"/>
    <property type="match status" value="1"/>
</dbReference>
<evidence type="ECO:0000256" key="4">
    <source>
        <dbReference type="ARBA" id="ARBA00023012"/>
    </source>
</evidence>
<reference evidence="5 6" key="1">
    <citation type="submission" date="2015-07" db="EMBL/GenBank/DDBJ databases">
        <authorList>
            <person name="Noorani M."/>
        </authorList>
    </citation>
    <scope>NUCLEOTIDE SEQUENCE [LARGE SCALE GENOMIC DNA]</scope>
    <source>
        <strain evidence="5 6">KCTC 42284</strain>
    </source>
</reference>
<dbReference type="GO" id="GO:0000155">
    <property type="term" value="F:phosphorelay sensor kinase activity"/>
    <property type="evidence" value="ECO:0007669"/>
    <property type="project" value="InterPro"/>
</dbReference>
<dbReference type="EC" id="2.7.13.3" evidence="2"/>
<dbReference type="SUPFAM" id="SSF52172">
    <property type="entry name" value="CheY-like"/>
    <property type="match status" value="1"/>
</dbReference>
<gene>
    <name evidence="5" type="ORF">WM2015_2736</name>
</gene>
<sequence length="1275" mass="141471">MSYNSDRSRMARLSFLLLLLVSASSLAQLSPGHGQSEVRNHSPRDYGSQPQNWAVVSDPRGVMYFGNTSGPLEFDGERWRQLFTEQRTGVRSMALGEDGRVYIGGQGEIGYLAPDSTGQMAFVSLNPLIPEAERDFADVWWTHALDGGVYFQSLARVFFFDGEKLRSWQISTQMIRSFVYRGQLLVNDGTLGLHRLADGRFEPWTEAGALNGLRLTTILHAPLPERPGRALVGTQDGGLFEFENGELTPLELPEGHPLRGTRIYNARAIGEGVFGVATLSHGLLLIDGQARILQHVDQNRGLAGNQVLSFGLGPSGGLWMGLGNGIARVRTLPQLTRFGSELGMDGMVLSLARHQGQLFVGSTAGLHRFDPANGRFEALSDAAGQVWSLLSLDEGLLVGMSTRLMLLDENTELRLLHETAAPYMAFYRTDEQPDRVWMGHNLGISTLVRREGQWQYESPRIRTRSFIRSFAADEGGALLAGGDQDGLLRFDPRLADAHGEYPDSDVLHFGPEQGLASNHRVVAMDSPDGPLIWNDSLFYRLDADSARLDPDPRFHDFLNDPEHLSANAAAGIDREGRLLIGEQRQSLPDRVVLLGLDASGQFQVEGPQALSLLPSRNLFASLFEADGRGWLGGDEGLFLLDPSGPTQPDTRFRVLIRSFGSNDAPILHGDGLATAAPVEPDRFDYSTEAWRLRYVAPWFEAPEQLFYQTRLVGQDEDWSAWSQETYRDYTNLREGAYRFEVRARNVFGELSPVAGYEFDILPPWYRSVWAWIAYALAGALALLLLIHWRTRADRAERQRLEALVEERTHQLRKAAEDAESATRAKSAFLASMSHEIRTPINAIIGFSYLGESSEDLKEGRDYMRKVGRAGRTLLGLVNDVLDFSRIEAGELMIESVDFHLLHLIEELEDLFSVQAREKGLSLTLELDEDLPRIVRGDPLRVKQVLINLLANAIKFTPRGAVRLRVHRLNGDRLAFEVNDTGIGIDAARLGDLFKPFTQAEAGTARRYGGTGLGLSIARELSERLGGSLEATSVPDQGSSFVFTVPLPEGQEVKGRIAGLQTDLSGVRVLVVEDNPVNQEVVRRLLTRQNVQVECAEDGPRALTLIERQRFDAILMDLHMPGMDGLELTARIRAGKHSPGIPIIALTAQALAGLRDQCLAGGMDDFLNKPFDPRQLIETLARHLDRAMVEAPAGIDSEGGSEADEAIDLESLIERLRRHLEFGEPDSEALWRRLRRHPNCDWAQSDLDDIERRIERFEFQAAAERLDALTGQGKAG</sequence>
<evidence type="ECO:0000313" key="5">
    <source>
        <dbReference type="EMBL" id="AKS43094.1"/>
    </source>
</evidence>
<dbReference type="Pfam" id="PF00512">
    <property type="entry name" value="HisKA"/>
    <property type="match status" value="1"/>
</dbReference>
<dbReference type="SUPFAM" id="SSF55874">
    <property type="entry name" value="ATPase domain of HSP90 chaperone/DNA topoisomerase II/histidine kinase"/>
    <property type="match status" value="1"/>
</dbReference>
<keyword evidence="4" id="KW-0902">Two-component regulatory system</keyword>
<keyword evidence="6" id="KW-1185">Reference proteome</keyword>
<dbReference type="SMART" id="SM00388">
    <property type="entry name" value="HisKA"/>
    <property type="match status" value="1"/>
</dbReference>
<dbReference type="SMART" id="SM00387">
    <property type="entry name" value="HATPase_c"/>
    <property type="match status" value="1"/>
</dbReference>
<dbReference type="PATRIC" id="fig|1579979.3.peg.2796"/>
<evidence type="ECO:0000256" key="1">
    <source>
        <dbReference type="ARBA" id="ARBA00000085"/>
    </source>
</evidence>
<dbReference type="CDD" id="cd00082">
    <property type="entry name" value="HisKA"/>
    <property type="match status" value="1"/>
</dbReference>
<dbReference type="FunFam" id="3.30.565.10:FF:000010">
    <property type="entry name" value="Sensor histidine kinase RcsC"/>
    <property type="match status" value="1"/>
</dbReference>
<dbReference type="Pfam" id="PF00072">
    <property type="entry name" value="Response_reg"/>
    <property type="match status" value="1"/>
</dbReference>
<dbReference type="Gene3D" id="3.30.565.10">
    <property type="entry name" value="Histidine kinase-like ATPase, C-terminal domain"/>
    <property type="match status" value="1"/>
</dbReference>
<accession>A0A0K0XZI5</accession>
<dbReference type="KEGG" id="wma:WM2015_2736"/>
<dbReference type="InterPro" id="IPR004358">
    <property type="entry name" value="Sig_transdc_His_kin-like_C"/>
</dbReference>
<dbReference type="AlphaFoldDB" id="A0A0K0XZI5"/>
<evidence type="ECO:0000313" key="6">
    <source>
        <dbReference type="Proteomes" id="UP000066624"/>
    </source>
</evidence>
<dbReference type="InterPro" id="IPR005467">
    <property type="entry name" value="His_kinase_dom"/>
</dbReference>
<name>A0A0K0XZI5_9GAMM</name>
<dbReference type="InterPro" id="IPR003594">
    <property type="entry name" value="HATPase_dom"/>
</dbReference>
<dbReference type="InterPro" id="IPR011123">
    <property type="entry name" value="Y_Y_Y"/>
</dbReference>
<dbReference type="SUPFAM" id="SSF69322">
    <property type="entry name" value="Tricorn protease domain 2"/>
    <property type="match status" value="1"/>
</dbReference>
<dbReference type="InterPro" id="IPR011006">
    <property type="entry name" value="CheY-like_superfamily"/>
</dbReference>
<dbReference type="InterPro" id="IPR015943">
    <property type="entry name" value="WD40/YVTN_repeat-like_dom_sf"/>
</dbReference>
<dbReference type="STRING" id="1579979.WM2015_2736"/>
<dbReference type="Proteomes" id="UP000066624">
    <property type="component" value="Chromosome"/>
</dbReference>
<dbReference type="Pfam" id="PF02518">
    <property type="entry name" value="HATPase_c"/>
    <property type="match status" value="1"/>
</dbReference>
<comment type="catalytic activity">
    <reaction evidence="1">
        <text>ATP + protein L-histidine = ADP + protein N-phospho-L-histidine.</text>
        <dbReference type="EC" id="2.7.13.3"/>
    </reaction>
</comment>
<dbReference type="OrthoDB" id="9810730at2"/>
<dbReference type="EMBL" id="CP012154">
    <property type="protein sequence ID" value="AKS43094.1"/>
    <property type="molecule type" value="Genomic_DNA"/>
</dbReference>
<keyword evidence="3" id="KW-0597">Phosphoprotein</keyword>
<dbReference type="PANTHER" id="PTHR45339">
    <property type="entry name" value="HYBRID SIGNAL TRANSDUCTION HISTIDINE KINASE J"/>
    <property type="match status" value="1"/>
</dbReference>
<dbReference type="SUPFAM" id="SSF63829">
    <property type="entry name" value="Calcium-dependent phosphotriesterase"/>
    <property type="match status" value="1"/>
</dbReference>
<dbReference type="Gene3D" id="1.10.287.130">
    <property type="match status" value="1"/>
</dbReference>
<dbReference type="InterPro" id="IPR003661">
    <property type="entry name" value="HisK_dim/P_dom"/>
</dbReference>
<dbReference type="CDD" id="cd17546">
    <property type="entry name" value="REC_hyHK_CKI1_RcsC-like"/>
    <property type="match status" value="1"/>
</dbReference>
<dbReference type="InterPro" id="IPR001789">
    <property type="entry name" value="Sig_transdc_resp-reg_receiver"/>
</dbReference>
<dbReference type="RefSeq" id="WP_156201222.1">
    <property type="nucleotide sequence ID" value="NZ_CP012154.1"/>
</dbReference>
<dbReference type="SMART" id="SM00448">
    <property type="entry name" value="REC"/>
    <property type="match status" value="1"/>
</dbReference>
<dbReference type="InterPro" id="IPR036097">
    <property type="entry name" value="HisK_dim/P_sf"/>
</dbReference>
<evidence type="ECO:0000256" key="2">
    <source>
        <dbReference type="ARBA" id="ARBA00012438"/>
    </source>
</evidence>
<dbReference type="Pfam" id="PF07495">
    <property type="entry name" value="Y_Y_Y"/>
    <property type="match status" value="1"/>
</dbReference>
<dbReference type="PRINTS" id="PR00344">
    <property type="entry name" value="BCTRLSENSOR"/>
</dbReference>
<proteinExistence type="predicted"/>
<dbReference type="SUPFAM" id="SSF47384">
    <property type="entry name" value="Homodimeric domain of signal transducing histidine kinase"/>
    <property type="match status" value="1"/>
</dbReference>
<dbReference type="Gene3D" id="2.130.10.10">
    <property type="entry name" value="YVTN repeat-like/Quinoprotein amine dehydrogenase"/>
    <property type="match status" value="2"/>
</dbReference>
<dbReference type="Gene3D" id="3.40.50.2300">
    <property type="match status" value="1"/>
</dbReference>